<keyword evidence="2" id="KW-1185">Reference proteome</keyword>
<gene>
    <name evidence="1" type="ORF">CEY15_16815</name>
</gene>
<organism evidence="1 2">
    <name type="scientific">Dietzia natronolimnaea</name>
    <dbReference type="NCBI Taxonomy" id="161920"/>
    <lineage>
        <taxon>Bacteria</taxon>
        <taxon>Bacillati</taxon>
        <taxon>Actinomycetota</taxon>
        <taxon>Actinomycetes</taxon>
        <taxon>Mycobacteriales</taxon>
        <taxon>Dietziaceae</taxon>
        <taxon>Dietzia</taxon>
    </lineage>
</organism>
<dbReference type="AlphaFoldDB" id="A0A2A2WLH7"/>
<evidence type="ECO:0000313" key="1">
    <source>
        <dbReference type="EMBL" id="PAY21814.1"/>
    </source>
</evidence>
<comment type="caution">
    <text evidence="1">The sequence shown here is derived from an EMBL/GenBank/DDBJ whole genome shotgun (WGS) entry which is preliminary data.</text>
</comment>
<accession>A0A2A2WLH7</accession>
<dbReference type="RefSeq" id="WP_095719392.1">
    <property type="nucleotide sequence ID" value="NZ_NTGA01000041.1"/>
</dbReference>
<proteinExistence type="predicted"/>
<sequence>MAAAAVLVVGGAVITLLTSGGTAVTNSSSDAELCSAYRAAERSWDSLSTDATEISALGSVARRHSDGDVREAGERLGALSGVFNYGRYASIVRPIEYTC</sequence>
<evidence type="ECO:0000313" key="2">
    <source>
        <dbReference type="Proteomes" id="UP000218810"/>
    </source>
</evidence>
<dbReference type="EMBL" id="NTGA01000041">
    <property type="protein sequence ID" value="PAY21814.1"/>
    <property type="molecule type" value="Genomic_DNA"/>
</dbReference>
<protein>
    <submittedName>
        <fullName evidence="1">Uncharacterized protein</fullName>
    </submittedName>
</protein>
<reference evidence="2" key="1">
    <citation type="submission" date="2017-09" db="EMBL/GenBank/DDBJ databases">
        <authorList>
            <person name="Zhang Y."/>
            <person name="Huang X."/>
            <person name="Liu J."/>
            <person name="Lu L."/>
            <person name="Peng K."/>
        </authorList>
    </citation>
    <scope>NUCLEOTIDE SEQUENCE [LARGE SCALE GENOMIC DNA]</scope>
    <source>
        <strain evidence="2">S-XJ-1</strain>
    </source>
</reference>
<name>A0A2A2WLH7_9ACTN</name>
<dbReference type="Proteomes" id="UP000218810">
    <property type="component" value="Unassembled WGS sequence"/>
</dbReference>